<keyword evidence="2" id="KW-1185">Reference proteome</keyword>
<dbReference type="EMBL" id="BSXW01000484">
    <property type="protein sequence ID" value="GMF23681.1"/>
    <property type="molecule type" value="Genomic_DNA"/>
</dbReference>
<evidence type="ECO:0000313" key="2">
    <source>
        <dbReference type="Proteomes" id="UP001165083"/>
    </source>
</evidence>
<dbReference type="Proteomes" id="UP001165083">
    <property type="component" value="Unassembled WGS sequence"/>
</dbReference>
<comment type="caution">
    <text evidence="1">The sequence shown here is derived from an EMBL/GenBank/DDBJ whole genome shotgun (WGS) entry which is preliminary data.</text>
</comment>
<gene>
    <name evidence="1" type="ORF">Plil01_000959300</name>
</gene>
<protein>
    <submittedName>
        <fullName evidence="1">Unnamed protein product</fullName>
    </submittedName>
</protein>
<proteinExistence type="predicted"/>
<name>A0A9W6WZ82_9STRA</name>
<sequence length="301" mass="34488">MIGIDEDMNPKLSNADNDAKRILTDYYTQLQSKDFEILFRLSLVVETKHGIKIHPTYYFGKPTNSKPLNFMTIDRNKNTQVILKSAHDINRQSSEEYDHDDNLHKLHDDSEAAFQAYGEAQKRYEEAKKKGCEGLKLEISKIMLKAAASAMKATKAVYLAQSKKYNQASHVKTNVEDYSSRQDQRSINAVSGSGVKGRLATPSAYIYRQLGSKYIRIPDLDNETLVIVQPNRRKCGPKRVISDPLQSMIRTLAFKQHIDQSEYDKLSIDDKKLFKEILAITHLQYNFHDQLEDPLDSLRAE</sequence>
<accession>A0A9W6WZ82</accession>
<dbReference type="OrthoDB" id="128115at2759"/>
<organism evidence="1 2">
    <name type="scientific">Phytophthora lilii</name>
    <dbReference type="NCBI Taxonomy" id="2077276"/>
    <lineage>
        <taxon>Eukaryota</taxon>
        <taxon>Sar</taxon>
        <taxon>Stramenopiles</taxon>
        <taxon>Oomycota</taxon>
        <taxon>Peronosporomycetes</taxon>
        <taxon>Peronosporales</taxon>
        <taxon>Peronosporaceae</taxon>
        <taxon>Phytophthora</taxon>
    </lineage>
</organism>
<evidence type="ECO:0000313" key="1">
    <source>
        <dbReference type="EMBL" id="GMF23681.1"/>
    </source>
</evidence>
<reference evidence="1" key="1">
    <citation type="submission" date="2023-04" db="EMBL/GenBank/DDBJ databases">
        <title>Phytophthora lilii NBRC 32176.</title>
        <authorList>
            <person name="Ichikawa N."/>
            <person name="Sato H."/>
            <person name="Tonouchi N."/>
        </authorList>
    </citation>
    <scope>NUCLEOTIDE SEQUENCE</scope>
    <source>
        <strain evidence="1">NBRC 32176</strain>
    </source>
</reference>
<dbReference type="AlphaFoldDB" id="A0A9W6WZ82"/>